<evidence type="ECO:0000313" key="1">
    <source>
        <dbReference type="EMBL" id="KAJ1950566.1"/>
    </source>
</evidence>
<dbReference type="Proteomes" id="UP001150603">
    <property type="component" value="Unassembled WGS sequence"/>
</dbReference>
<keyword evidence="2" id="KW-1185">Reference proteome</keyword>
<sequence>MAHAETHTQPAADHCSHAARVASGALDLSIDWDTRSYQIAQRLQARNAWAAYLTPAELPWLAKALESPENWSKFISPRTEQWRASAPPPPIFDISVTKTPQETGSGSPMPTASRRPSEMAGSKRNAPPDGMVRDGDDVRIGKRPRTSTLNSLELDDEMMSVLSESDIDIAVWTNDASVASNGMSPVSTDENNTRRASPGATVQIKDCVAAENSLVCAMAAFHTRAAIYEQYVDALCNDECGMCKGAVEARRDIEEVEEALAPKAEPQKDDPEPSARVPSLMELNAPAKLVSRSLDEDEDYDDDDGEADEADEADKAMANKDEGKEDGEAKPVKVKTEEPERPPANPPASTDQQPAPADTDTPVGPVQISTRAVIRTLDEQDEAVAEQSRLESNRRAVREVQEQRAAEPKDMLVNQIGSLYHMKNLAQFIDNHRDSVSMSTRELTHLLSEVRPKRSKWASDRRVGQEQLYNALEQALTELKTMGAASAPFLTQVKRRDAPDYYDVIINPMDLGTMTKKLRAQHYNSKDEFWNDVQLIRDNCYMYNTEPGNVYRRNAETMLKKARHLMESVPNIVVRERDGSAAAAVADDFATEFGDESGDESQGARTIYGQREGSILADEGTPAPGSSGDPVNASMASVNEEFVAAVPPAAVQQPAQSALAQSLMRATANGTLARDPVSGLTEGIDLPLGEKVWRARARKLLLDHARQTDADRSVALSERRAPARSAKKMAAFDQNAHETFEFLSKEDLELIEQPGDISELLTVIPHASGGTGAAVARKRNEALDEKRMEWQKRADELDMHAYSFVCESETAAGLPQSESLVDQVQKDGVVKWLDEDCELTVAERFADLPSESAVLAAATAERPSLEAYAAGRMPNNRMWRGMADNIDQLRRIREINNKIWAAKLNLPVNFLAPQGRASGTRASMANGSEDAASFQTRDLYSDLATQPDPPGAFRLDASGSRKMLERVIALVLAHTGFEAISADAMSCLSEFIMDYMRNLGRTLRTYSDKYSRTMSGEAILAHTLYENGAEDLVELEYFVRADAERNGLKLADIYKNISKSYRDVVSDSRPDSVIDDSTLNGAYLTGDVGGLGEMGDDFFGFKALGLDKELGIENLAIPQRLWHGRAKTTGSEEAQPNPDDALPFPPPAPWTPVTTPAGQIGLVQSFLCEKLKAKNGVCPPGFEHLDAKPDSASKDAAASKDESKAPETWEAIPEDDDLPPKSRFGATRPKVPAPNYLTHPRTHMHVGSGKPVAPSNRSAKKKPAKTTAASKTAASKSSTAGKTTASKTTTASKSLKSTEPKKKK</sequence>
<protein>
    <submittedName>
        <fullName evidence="1">Transcriptional activator spt7</fullName>
    </submittedName>
</protein>
<name>A0ACC1JG66_9FUNG</name>
<reference evidence="1" key="1">
    <citation type="submission" date="2022-07" db="EMBL/GenBank/DDBJ databases">
        <title>Phylogenomic reconstructions and comparative analyses of Kickxellomycotina fungi.</title>
        <authorList>
            <person name="Reynolds N.K."/>
            <person name="Stajich J.E."/>
            <person name="Barry K."/>
            <person name="Grigoriev I.V."/>
            <person name="Crous P."/>
            <person name="Smith M.E."/>
        </authorList>
    </citation>
    <scope>NUCLEOTIDE SEQUENCE</scope>
    <source>
        <strain evidence="1">NRRL 5244</strain>
    </source>
</reference>
<organism evidence="1 2">
    <name type="scientific">Linderina macrospora</name>
    <dbReference type="NCBI Taxonomy" id="4868"/>
    <lineage>
        <taxon>Eukaryota</taxon>
        <taxon>Fungi</taxon>
        <taxon>Fungi incertae sedis</taxon>
        <taxon>Zoopagomycota</taxon>
        <taxon>Kickxellomycotina</taxon>
        <taxon>Kickxellomycetes</taxon>
        <taxon>Kickxellales</taxon>
        <taxon>Kickxellaceae</taxon>
        <taxon>Linderina</taxon>
    </lineage>
</organism>
<accession>A0ACC1JG66</accession>
<comment type="caution">
    <text evidence="1">The sequence shown here is derived from an EMBL/GenBank/DDBJ whole genome shotgun (WGS) entry which is preliminary data.</text>
</comment>
<gene>
    <name evidence="1" type="primary">SPT7</name>
    <name evidence="1" type="ORF">FBU59_000616</name>
</gene>
<evidence type="ECO:0000313" key="2">
    <source>
        <dbReference type="Proteomes" id="UP001150603"/>
    </source>
</evidence>
<proteinExistence type="predicted"/>
<dbReference type="EMBL" id="JANBPW010000177">
    <property type="protein sequence ID" value="KAJ1950566.1"/>
    <property type="molecule type" value="Genomic_DNA"/>
</dbReference>